<dbReference type="PROSITE" id="PS50928">
    <property type="entry name" value="ABC_TM1"/>
    <property type="match status" value="1"/>
</dbReference>
<feature type="transmembrane region" description="Helical" evidence="7">
    <location>
        <begin position="84"/>
        <end position="110"/>
    </location>
</feature>
<organism evidence="9 10">
    <name type="scientific">Amnibacterium flavum</name>
    <dbReference type="NCBI Taxonomy" id="2173173"/>
    <lineage>
        <taxon>Bacteria</taxon>
        <taxon>Bacillati</taxon>
        <taxon>Actinomycetota</taxon>
        <taxon>Actinomycetes</taxon>
        <taxon>Micrococcales</taxon>
        <taxon>Microbacteriaceae</taxon>
        <taxon>Amnibacterium</taxon>
    </lineage>
</organism>
<reference evidence="9 10" key="1">
    <citation type="submission" date="2018-05" db="EMBL/GenBank/DDBJ databases">
        <title>Amnibacterium sp. M8JJ-5, whole genome shotgun sequence.</title>
        <authorList>
            <person name="Tuo L."/>
        </authorList>
    </citation>
    <scope>NUCLEOTIDE SEQUENCE [LARGE SCALE GENOMIC DNA]</scope>
    <source>
        <strain evidence="9 10">M8JJ-5</strain>
    </source>
</reference>
<dbReference type="PANTHER" id="PTHR43744:SF12">
    <property type="entry name" value="ABC TRANSPORTER PERMEASE PROTEIN MG189-RELATED"/>
    <property type="match status" value="1"/>
</dbReference>
<keyword evidence="5 7" id="KW-1133">Transmembrane helix</keyword>
<sequence length="292" mass="31633">MTAITTARGQAAQGRRFLPNIRFARVGWYVLAGVTAVFSVFPFAFMVTGSLKTSGEFLANPFLLPQALTFENFTNLIASNFGRYFLNSIIVTAVGVIGTVVLAILAAYPLSRFKTRLNTPMMLLFLAGIMVPVHVTLIPSYVLTQQLGLYDSLPALFGPFIAFNLPVAVFVLTGFFRQIPESLFDAAKIDGAGHWQLLRNVVIPLSGPAISTVSIITFIFVWNEFVFALVLLSSGENYPIPLGLNAFYGQFRVDIPGLMAALVVATIPSLIFYLAAQERVVAGLAAGALRGE</sequence>
<accession>A0A2V1HSR0</accession>
<comment type="similarity">
    <text evidence="7">Belongs to the binding-protein-dependent transport system permease family.</text>
</comment>
<dbReference type="AlphaFoldDB" id="A0A2V1HSR0"/>
<keyword evidence="3" id="KW-1003">Cell membrane</keyword>
<dbReference type="SUPFAM" id="SSF161098">
    <property type="entry name" value="MetI-like"/>
    <property type="match status" value="1"/>
</dbReference>
<dbReference type="GO" id="GO:0055085">
    <property type="term" value="P:transmembrane transport"/>
    <property type="evidence" value="ECO:0007669"/>
    <property type="project" value="InterPro"/>
</dbReference>
<feature type="transmembrane region" description="Helical" evidence="7">
    <location>
        <begin position="197"/>
        <end position="222"/>
    </location>
</feature>
<feature type="transmembrane region" description="Helical" evidence="7">
    <location>
        <begin position="26"/>
        <end position="47"/>
    </location>
</feature>
<dbReference type="EMBL" id="QEOP01000004">
    <property type="protein sequence ID" value="PVZ93357.1"/>
    <property type="molecule type" value="Genomic_DNA"/>
</dbReference>
<evidence type="ECO:0000256" key="5">
    <source>
        <dbReference type="ARBA" id="ARBA00022989"/>
    </source>
</evidence>
<dbReference type="Pfam" id="PF00528">
    <property type="entry name" value="BPD_transp_1"/>
    <property type="match status" value="1"/>
</dbReference>
<evidence type="ECO:0000256" key="2">
    <source>
        <dbReference type="ARBA" id="ARBA00022448"/>
    </source>
</evidence>
<dbReference type="CDD" id="cd06261">
    <property type="entry name" value="TM_PBP2"/>
    <property type="match status" value="1"/>
</dbReference>
<evidence type="ECO:0000313" key="9">
    <source>
        <dbReference type="EMBL" id="PVZ93357.1"/>
    </source>
</evidence>
<keyword evidence="2 7" id="KW-0813">Transport</keyword>
<dbReference type="GO" id="GO:0005886">
    <property type="term" value="C:plasma membrane"/>
    <property type="evidence" value="ECO:0007669"/>
    <property type="project" value="UniProtKB-SubCell"/>
</dbReference>
<keyword evidence="6 7" id="KW-0472">Membrane</keyword>
<keyword evidence="4 7" id="KW-0812">Transmembrane</keyword>
<evidence type="ECO:0000256" key="4">
    <source>
        <dbReference type="ARBA" id="ARBA00022692"/>
    </source>
</evidence>
<dbReference type="RefSeq" id="WP_116757685.1">
    <property type="nucleotide sequence ID" value="NZ_JBHUEX010000001.1"/>
</dbReference>
<evidence type="ECO:0000256" key="6">
    <source>
        <dbReference type="ARBA" id="ARBA00023136"/>
    </source>
</evidence>
<dbReference type="Gene3D" id="1.10.3720.10">
    <property type="entry name" value="MetI-like"/>
    <property type="match status" value="1"/>
</dbReference>
<dbReference type="Proteomes" id="UP000244893">
    <property type="component" value="Unassembled WGS sequence"/>
</dbReference>
<evidence type="ECO:0000259" key="8">
    <source>
        <dbReference type="PROSITE" id="PS50928"/>
    </source>
</evidence>
<evidence type="ECO:0000256" key="3">
    <source>
        <dbReference type="ARBA" id="ARBA00022475"/>
    </source>
</evidence>
<name>A0A2V1HSR0_9MICO</name>
<gene>
    <name evidence="9" type="ORF">DDQ50_15365</name>
</gene>
<proteinExistence type="inferred from homology"/>
<comment type="subcellular location">
    <subcellularLocation>
        <location evidence="1 7">Cell membrane</location>
        <topology evidence="1 7">Multi-pass membrane protein</topology>
    </subcellularLocation>
</comment>
<dbReference type="PANTHER" id="PTHR43744">
    <property type="entry name" value="ABC TRANSPORTER PERMEASE PROTEIN MG189-RELATED-RELATED"/>
    <property type="match status" value="1"/>
</dbReference>
<feature type="transmembrane region" description="Helical" evidence="7">
    <location>
        <begin position="122"/>
        <end position="143"/>
    </location>
</feature>
<evidence type="ECO:0000313" key="10">
    <source>
        <dbReference type="Proteomes" id="UP000244893"/>
    </source>
</evidence>
<feature type="transmembrane region" description="Helical" evidence="7">
    <location>
        <begin position="255"/>
        <end position="276"/>
    </location>
</feature>
<feature type="domain" description="ABC transmembrane type-1" evidence="8">
    <location>
        <begin position="85"/>
        <end position="276"/>
    </location>
</feature>
<dbReference type="InterPro" id="IPR035906">
    <property type="entry name" value="MetI-like_sf"/>
</dbReference>
<dbReference type="InterPro" id="IPR000515">
    <property type="entry name" value="MetI-like"/>
</dbReference>
<dbReference type="OrthoDB" id="3521657at2"/>
<protein>
    <submittedName>
        <fullName evidence="9">Carbohydrate ABC transporter permease</fullName>
    </submittedName>
</protein>
<keyword evidence="10" id="KW-1185">Reference proteome</keyword>
<feature type="transmembrane region" description="Helical" evidence="7">
    <location>
        <begin position="155"/>
        <end position="176"/>
    </location>
</feature>
<evidence type="ECO:0000256" key="1">
    <source>
        <dbReference type="ARBA" id="ARBA00004651"/>
    </source>
</evidence>
<comment type="caution">
    <text evidence="9">The sequence shown here is derived from an EMBL/GenBank/DDBJ whole genome shotgun (WGS) entry which is preliminary data.</text>
</comment>
<evidence type="ECO:0000256" key="7">
    <source>
        <dbReference type="RuleBase" id="RU363032"/>
    </source>
</evidence>